<dbReference type="GO" id="GO:0005634">
    <property type="term" value="C:nucleus"/>
    <property type="evidence" value="ECO:0007669"/>
    <property type="project" value="UniProtKB-SubCell"/>
</dbReference>
<feature type="non-terminal residue" evidence="7">
    <location>
        <position position="67"/>
    </location>
</feature>
<gene>
    <name evidence="7" type="ORF">BYL167_LOCUS77525</name>
    <name evidence="5" type="ORF">GIL414_LOCUS21136</name>
    <name evidence="6" type="ORF">GIL414_LOCUS21137</name>
</gene>
<feature type="region of interest" description="Disordered" evidence="3">
    <location>
        <begin position="42"/>
        <end position="67"/>
    </location>
</feature>
<dbReference type="AlphaFoldDB" id="A0A8S3H1U5"/>
<dbReference type="SMART" id="SM00298">
    <property type="entry name" value="CHROMO"/>
    <property type="match status" value="1"/>
</dbReference>
<evidence type="ECO:0000256" key="2">
    <source>
        <dbReference type="ARBA" id="ARBA00023242"/>
    </source>
</evidence>
<dbReference type="Pfam" id="PF00385">
    <property type="entry name" value="Chromo"/>
    <property type="match status" value="1"/>
</dbReference>
<evidence type="ECO:0000259" key="4">
    <source>
        <dbReference type="PROSITE" id="PS50013"/>
    </source>
</evidence>
<dbReference type="SUPFAM" id="SSF54160">
    <property type="entry name" value="Chromo domain-like"/>
    <property type="match status" value="1"/>
</dbReference>
<dbReference type="InterPro" id="IPR023779">
    <property type="entry name" value="Chromodomain_CS"/>
</dbReference>
<dbReference type="InterPro" id="IPR023780">
    <property type="entry name" value="Chromo_domain"/>
</dbReference>
<dbReference type="Gene3D" id="2.40.50.40">
    <property type="match status" value="1"/>
</dbReference>
<evidence type="ECO:0000256" key="1">
    <source>
        <dbReference type="ARBA" id="ARBA00004123"/>
    </source>
</evidence>
<organism evidence="7 8">
    <name type="scientific">Rotaria magnacalcarata</name>
    <dbReference type="NCBI Taxonomy" id="392030"/>
    <lineage>
        <taxon>Eukaryota</taxon>
        <taxon>Metazoa</taxon>
        <taxon>Spiralia</taxon>
        <taxon>Gnathifera</taxon>
        <taxon>Rotifera</taxon>
        <taxon>Eurotatoria</taxon>
        <taxon>Bdelloidea</taxon>
        <taxon>Philodinida</taxon>
        <taxon>Philodinidae</taxon>
        <taxon>Rotaria</taxon>
    </lineage>
</organism>
<comment type="caution">
    <text evidence="7">The sequence shown here is derived from an EMBL/GenBank/DDBJ whole genome shotgun (WGS) entry which is preliminary data.</text>
</comment>
<comment type="subcellular location">
    <subcellularLocation>
        <location evidence="1">Nucleus</location>
    </subcellularLocation>
</comment>
<protein>
    <recommendedName>
        <fullName evidence="4">Chromo domain-containing protein</fullName>
    </recommendedName>
</protein>
<evidence type="ECO:0000313" key="6">
    <source>
        <dbReference type="EMBL" id="CAF4189353.1"/>
    </source>
</evidence>
<reference evidence="7" key="1">
    <citation type="submission" date="2021-02" db="EMBL/GenBank/DDBJ databases">
        <authorList>
            <person name="Nowell W R."/>
        </authorList>
    </citation>
    <scope>NUCLEOTIDE SEQUENCE</scope>
</reference>
<sequence>MRTTKKGKVQYLLKWKGFPDSENTWEPAENLECPDLIAAFMAEQKEKQQTSSSSSSSNGKRSHSTSS</sequence>
<keyword evidence="2" id="KW-0539">Nucleus</keyword>
<dbReference type="Proteomes" id="UP000681720">
    <property type="component" value="Unassembled WGS sequence"/>
</dbReference>
<evidence type="ECO:0000313" key="7">
    <source>
        <dbReference type="EMBL" id="CAF5172206.1"/>
    </source>
</evidence>
<dbReference type="InterPro" id="IPR051219">
    <property type="entry name" value="Heterochromatin_chromo-domain"/>
</dbReference>
<dbReference type="EMBL" id="CAJOBH010282653">
    <property type="protein sequence ID" value="CAF5172206.1"/>
    <property type="molecule type" value="Genomic_DNA"/>
</dbReference>
<dbReference type="InterPro" id="IPR000953">
    <property type="entry name" value="Chromo/chromo_shadow_dom"/>
</dbReference>
<evidence type="ECO:0000313" key="8">
    <source>
        <dbReference type="Proteomes" id="UP000681967"/>
    </source>
</evidence>
<evidence type="ECO:0000313" key="5">
    <source>
        <dbReference type="EMBL" id="CAF4189326.1"/>
    </source>
</evidence>
<dbReference type="Proteomes" id="UP000681967">
    <property type="component" value="Unassembled WGS sequence"/>
</dbReference>
<dbReference type="PANTHER" id="PTHR22812">
    <property type="entry name" value="CHROMOBOX PROTEIN"/>
    <property type="match status" value="1"/>
</dbReference>
<dbReference type="PROSITE" id="PS00598">
    <property type="entry name" value="CHROMO_1"/>
    <property type="match status" value="1"/>
</dbReference>
<evidence type="ECO:0000256" key="3">
    <source>
        <dbReference type="SAM" id="MobiDB-lite"/>
    </source>
</evidence>
<dbReference type="PROSITE" id="PS50013">
    <property type="entry name" value="CHROMO_2"/>
    <property type="match status" value="1"/>
</dbReference>
<dbReference type="EMBL" id="CAJOBJ010016807">
    <property type="protein sequence ID" value="CAF4189353.1"/>
    <property type="molecule type" value="Genomic_DNA"/>
</dbReference>
<proteinExistence type="predicted"/>
<dbReference type="InterPro" id="IPR017984">
    <property type="entry name" value="Chromo_dom_subgr"/>
</dbReference>
<accession>A0A8S3H1U5</accession>
<dbReference type="PRINTS" id="PR00504">
    <property type="entry name" value="CHROMODOMAIN"/>
</dbReference>
<name>A0A8S3H1U5_9BILA</name>
<dbReference type="InterPro" id="IPR016197">
    <property type="entry name" value="Chromo-like_dom_sf"/>
</dbReference>
<feature type="domain" description="Chromo" evidence="4">
    <location>
        <begin position="1"/>
        <end position="52"/>
    </location>
</feature>
<dbReference type="EMBL" id="CAJOBJ010016801">
    <property type="protein sequence ID" value="CAF4189326.1"/>
    <property type="molecule type" value="Genomic_DNA"/>
</dbReference>